<dbReference type="GO" id="GO:0046872">
    <property type="term" value="F:metal ion binding"/>
    <property type="evidence" value="ECO:0007669"/>
    <property type="project" value="UniProtKB-KW"/>
</dbReference>
<dbReference type="PANTHER" id="PTHR10127">
    <property type="entry name" value="DISCOIDIN, CUB, EGF, LAMININ , AND ZINC METALLOPROTEASE DOMAIN CONTAINING"/>
    <property type="match status" value="1"/>
</dbReference>
<dbReference type="SUPFAM" id="SSF55486">
    <property type="entry name" value="Metalloproteases ('zincins'), catalytic domain"/>
    <property type="match status" value="1"/>
</dbReference>
<evidence type="ECO:0000313" key="5">
    <source>
        <dbReference type="Proteomes" id="UP000024635"/>
    </source>
</evidence>
<keyword evidence="2" id="KW-0479">Metal-binding</keyword>
<dbReference type="InterPro" id="IPR024079">
    <property type="entry name" value="MetalloPept_cat_dom_sf"/>
</dbReference>
<feature type="domain" description="Peptidase M12A" evidence="3">
    <location>
        <begin position="1"/>
        <end position="167"/>
    </location>
</feature>
<dbReference type="EC" id="3.4.24.-" evidence="2"/>
<name>A0A016U6K8_9BILA</name>
<dbReference type="GO" id="GO:0006508">
    <property type="term" value="P:proteolysis"/>
    <property type="evidence" value="ECO:0007669"/>
    <property type="project" value="UniProtKB-KW"/>
</dbReference>
<dbReference type="AlphaFoldDB" id="A0A016U6K8"/>
<dbReference type="OrthoDB" id="7721051at2759"/>
<evidence type="ECO:0000256" key="1">
    <source>
        <dbReference type="PROSITE-ProRule" id="PRU01211"/>
    </source>
</evidence>
<dbReference type="InterPro" id="IPR001506">
    <property type="entry name" value="Peptidase_M12A"/>
</dbReference>
<dbReference type="Gene3D" id="3.40.390.10">
    <property type="entry name" value="Collagenase (Catalytic Domain)"/>
    <property type="match status" value="1"/>
</dbReference>
<protein>
    <recommendedName>
        <fullName evidence="2">Metalloendopeptidase</fullName>
        <ecNumber evidence="2">3.4.24.-</ecNumber>
    </recommendedName>
</protein>
<organism evidence="4 5">
    <name type="scientific">Ancylostoma ceylanicum</name>
    <dbReference type="NCBI Taxonomy" id="53326"/>
    <lineage>
        <taxon>Eukaryota</taxon>
        <taxon>Metazoa</taxon>
        <taxon>Ecdysozoa</taxon>
        <taxon>Nematoda</taxon>
        <taxon>Chromadorea</taxon>
        <taxon>Rhabditida</taxon>
        <taxon>Rhabditina</taxon>
        <taxon>Rhabditomorpha</taxon>
        <taxon>Strongyloidea</taxon>
        <taxon>Ancylostomatidae</taxon>
        <taxon>Ancylostomatinae</taxon>
        <taxon>Ancylostoma</taxon>
    </lineage>
</organism>
<comment type="caution">
    <text evidence="4">The sequence shown here is derived from an EMBL/GenBank/DDBJ whole genome shotgun (WGS) entry which is preliminary data.</text>
</comment>
<keyword evidence="2" id="KW-0645">Protease</keyword>
<evidence type="ECO:0000313" key="4">
    <source>
        <dbReference type="EMBL" id="EYC10959.1"/>
    </source>
</evidence>
<dbReference type="PANTHER" id="PTHR10127:SF880">
    <property type="entry name" value="ZINC METALLOPROTEINASE NAS-5"/>
    <property type="match status" value="1"/>
</dbReference>
<dbReference type="Pfam" id="PF01400">
    <property type="entry name" value="Astacin"/>
    <property type="match status" value="1"/>
</dbReference>
<dbReference type="EMBL" id="JARK01001389">
    <property type="protein sequence ID" value="EYC10959.1"/>
    <property type="molecule type" value="Genomic_DNA"/>
</dbReference>
<comment type="cofactor">
    <cofactor evidence="2">
        <name>Zn(2+)</name>
        <dbReference type="ChEBI" id="CHEBI:29105"/>
    </cofactor>
    <text evidence="2">Binds 1 zinc ion per subunit.</text>
</comment>
<keyword evidence="2" id="KW-0862">Zinc</keyword>
<accession>A0A016U6K8</accession>
<keyword evidence="2" id="KW-0378">Hydrolase</keyword>
<comment type="caution">
    <text evidence="1">Lacks conserved residue(s) required for the propagation of feature annotation.</text>
</comment>
<evidence type="ECO:0000256" key="2">
    <source>
        <dbReference type="RuleBase" id="RU361183"/>
    </source>
</evidence>
<keyword evidence="5" id="KW-1185">Reference proteome</keyword>
<sequence>MAWVENEVCIFRCGAVIGKLGGKSTMYMESSKIHDCFTHNMGMRTLMNAVGLPDEHTRFDRKDHIKIHWENIDDSYLYLFALTSVEPDPNGTPYDYYSITHAPKDYVAKPGTITIETLDKQYQNAWNISMEHLPNIEINLMFEDVIGNQKKPSKWDWKKICLMYKCDTCMGEKMEH</sequence>
<gene>
    <name evidence="4" type="primary">Acey_s0053.g2392</name>
    <name evidence="4" type="ORF">Y032_0053g2392</name>
</gene>
<dbReference type="GO" id="GO:0004222">
    <property type="term" value="F:metalloendopeptidase activity"/>
    <property type="evidence" value="ECO:0007669"/>
    <property type="project" value="UniProtKB-UniRule"/>
</dbReference>
<dbReference type="PRINTS" id="PR00480">
    <property type="entry name" value="ASTACIN"/>
</dbReference>
<reference evidence="5" key="1">
    <citation type="journal article" date="2015" name="Nat. Genet.">
        <title>The genome and transcriptome of the zoonotic hookworm Ancylostoma ceylanicum identify infection-specific gene families.</title>
        <authorList>
            <person name="Schwarz E.M."/>
            <person name="Hu Y."/>
            <person name="Antoshechkin I."/>
            <person name="Miller M.M."/>
            <person name="Sternberg P.W."/>
            <person name="Aroian R.V."/>
        </authorList>
    </citation>
    <scope>NUCLEOTIDE SEQUENCE</scope>
    <source>
        <strain evidence="5">HY135</strain>
    </source>
</reference>
<dbReference type="PROSITE" id="PS51864">
    <property type="entry name" value="ASTACIN"/>
    <property type="match status" value="1"/>
</dbReference>
<dbReference type="Proteomes" id="UP000024635">
    <property type="component" value="Unassembled WGS sequence"/>
</dbReference>
<evidence type="ECO:0000259" key="3">
    <source>
        <dbReference type="PROSITE" id="PS51864"/>
    </source>
</evidence>
<keyword evidence="2" id="KW-0482">Metalloprotease</keyword>
<proteinExistence type="predicted"/>